<evidence type="ECO:0000256" key="2">
    <source>
        <dbReference type="ARBA" id="ARBA00022771"/>
    </source>
</evidence>
<keyword evidence="3" id="KW-0862">Zinc</keyword>
<evidence type="ECO:0000256" key="3">
    <source>
        <dbReference type="ARBA" id="ARBA00022833"/>
    </source>
</evidence>
<dbReference type="PANTHER" id="PTHR31437:SF1">
    <property type="entry name" value="PROTEIN SREK1IP1"/>
    <property type="match status" value="1"/>
</dbReference>
<keyword evidence="1" id="KW-0479">Metal-binding</keyword>
<dbReference type="EMBL" id="JAAKFY010000025">
    <property type="protein sequence ID" value="KAF3835221.1"/>
    <property type="molecule type" value="Genomic_DNA"/>
</dbReference>
<feature type="compositionally biased region" description="Low complexity" evidence="4">
    <location>
        <begin position="166"/>
        <end position="179"/>
    </location>
</feature>
<evidence type="ECO:0000256" key="1">
    <source>
        <dbReference type="ARBA" id="ARBA00022723"/>
    </source>
</evidence>
<feature type="region of interest" description="Disordered" evidence="4">
    <location>
        <begin position="52"/>
        <end position="179"/>
    </location>
</feature>
<evidence type="ECO:0000256" key="4">
    <source>
        <dbReference type="SAM" id="MobiDB-lite"/>
    </source>
</evidence>
<name>A0A7J5XE52_DISMA</name>
<sequence length="179" mass="19895">MGPRRMSRRLGALQCGVCISNPGDLEAGEAGHLTFECRNFVRVDPQKDIVLDVSSTSSEEESEDDVPVQRTEKLGRSKGSHDDSKDGRKGRHKLKKSSDRKSRKRSNSSSDDATKKKKKRSTSYSSSDEEQSGKKKKVKSQKKKSKKSKKEHGKSKKKQKKRKEASSSSSSTSESSDTD</sequence>
<dbReference type="Proteomes" id="UP000518266">
    <property type="component" value="Unassembled WGS sequence"/>
</dbReference>
<evidence type="ECO:0000313" key="5">
    <source>
        <dbReference type="EMBL" id="KAF3835221.1"/>
    </source>
</evidence>
<organism evidence="5 6">
    <name type="scientific">Dissostichus mawsoni</name>
    <name type="common">Antarctic cod</name>
    <dbReference type="NCBI Taxonomy" id="36200"/>
    <lineage>
        <taxon>Eukaryota</taxon>
        <taxon>Metazoa</taxon>
        <taxon>Chordata</taxon>
        <taxon>Craniata</taxon>
        <taxon>Vertebrata</taxon>
        <taxon>Euteleostomi</taxon>
        <taxon>Actinopterygii</taxon>
        <taxon>Neopterygii</taxon>
        <taxon>Teleostei</taxon>
        <taxon>Neoteleostei</taxon>
        <taxon>Acanthomorphata</taxon>
        <taxon>Eupercaria</taxon>
        <taxon>Perciformes</taxon>
        <taxon>Notothenioidei</taxon>
        <taxon>Nototheniidae</taxon>
        <taxon>Dissostichus</taxon>
    </lineage>
</organism>
<reference evidence="5 6" key="1">
    <citation type="submission" date="2020-03" db="EMBL/GenBank/DDBJ databases">
        <title>Dissostichus mawsoni Genome sequencing and assembly.</title>
        <authorList>
            <person name="Park H."/>
        </authorList>
    </citation>
    <scope>NUCLEOTIDE SEQUENCE [LARGE SCALE GENOMIC DNA]</scope>
    <source>
        <strain evidence="5">DM0001</strain>
        <tissue evidence="5">Muscle</tissue>
    </source>
</reference>
<keyword evidence="6" id="KW-1185">Reference proteome</keyword>
<feature type="compositionally biased region" description="Basic and acidic residues" evidence="4">
    <location>
        <begin position="70"/>
        <end position="87"/>
    </location>
</feature>
<proteinExistence type="predicted"/>
<dbReference type="GO" id="GO:0008270">
    <property type="term" value="F:zinc ion binding"/>
    <property type="evidence" value="ECO:0007669"/>
    <property type="project" value="UniProtKB-KW"/>
</dbReference>
<comment type="caution">
    <text evidence="5">The sequence shown here is derived from an EMBL/GenBank/DDBJ whole genome shotgun (WGS) entry which is preliminary data.</text>
</comment>
<accession>A0A7J5XE52</accession>
<keyword evidence="2" id="KW-0863">Zinc-finger</keyword>
<protein>
    <submittedName>
        <fullName evidence="5">Uncharacterized protein</fullName>
    </submittedName>
</protein>
<dbReference type="AlphaFoldDB" id="A0A7J5XE52"/>
<gene>
    <name evidence="5" type="ORF">F7725_027779</name>
</gene>
<evidence type="ECO:0000313" key="6">
    <source>
        <dbReference type="Proteomes" id="UP000518266"/>
    </source>
</evidence>
<feature type="compositionally biased region" description="Basic residues" evidence="4">
    <location>
        <begin position="134"/>
        <end position="163"/>
    </location>
</feature>
<dbReference type="PANTHER" id="PTHR31437">
    <property type="entry name" value="SREK1IP1 FAMILY MEMBER"/>
    <property type="match status" value="1"/>
</dbReference>
<dbReference type="OrthoDB" id="5596742at2759"/>